<dbReference type="PANTHER" id="PTHR37023:SF1">
    <property type="entry name" value="ISSOD25 TRANSPOSASE TNPA_ISSOD25"/>
    <property type="match status" value="1"/>
</dbReference>
<dbReference type="KEGG" id="mya:MORIYA_0040"/>
<dbReference type="GO" id="GO:0004803">
    <property type="term" value="F:transposase activity"/>
    <property type="evidence" value="ECO:0007669"/>
    <property type="project" value="InterPro"/>
</dbReference>
<gene>
    <name evidence="2" type="ORF">MORIYA_0040</name>
</gene>
<organism evidence="2 3">
    <name type="scientific">Moritella yayanosii</name>
    <dbReference type="NCBI Taxonomy" id="69539"/>
    <lineage>
        <taxon>Bacteria</taxon>
        <taxon>Pseudomonadati</taxon>
        <taxon>Pseudomonadota</taxon>
        <taxon>Gammaproteobacteria</taxon>
        <taxon>Alteromonadales</taxon>
        <taxon>Moritellaceae</taxon>
        <taxon>Moritella</taxon>
    </lineage>
</organism>
<dbReference type="AlphaFoldDB" id="A0A330LL39"/>
<dbReference type="GO" id="GO:0003677">
    <property type="term" value="F:DNA binding"/>
    <property type="evidence" value="ECO:0007669"/>
    <property type="project" value="InterPro"/>
</dbReference>
<dbReference type="GO" id="GO:0006313">
    <property type="term" value="P:DNA transposition"/>
    <property type="evidence" value="ECO:0007669"/>
    <property type="project" value="InterPro"/>
</dbReference>
<protein>
    <submittedName>
        <fullName evidence="2">Transposase</fullName>
    </submittedName>
</protein>
<evidence type="ECO:0000313" key="2">
    <source>
        <dbReference type="EMBL" id="SQD76518.1"/>
    </source>
</evidence>
<dbReference type="EMBL" id="LS483250">
    <property type="protein sequence ID" value="SQD76518.1"/>
    <property type="molecule type" value="Genomic_DNA"/>
</dbReference>
<dbReference type="Proteomes" id="UP000250163">
    <property type="component" value="Chromosome MORIYA"/>
</dbReference>
<accession>A0A330LL39</accession>
<name>A0A330LL39_9GAMM</name>
<sequence>MLPDKDIIDTSHNTVTFKYKDGKTQATKTRALPTLQFLWLILQHVLPKGLQRVRDYGFLHGNAKRLRVRIQAILLHLFNWKMPELVATITAKAIRICPCCQHEMKCVGITRTA</sequence>
<evidence type="ECO:0000259" key="1">
    <source>
        <dbReference type="Pfam" id="PF04986"/>
    </source>
</evidence>
<dbReference type="InterPro" id="IPR007069">
    <property type="entry name" value="Transposase_32"/>
</dbReference>
<evidence type="ECO:0000313" key="3">
    <source>
        <dbReference type="Proteomes" id="UP000250163"/>
    </source>
</evidence>
<dbReference type="Pfam" id="PF04986">
    <property type="entry name" value="Y2_Tnp"/>
    <property type="match status" value="1"/>
</dbReference>
<dbReference type="PANTHER" id="PTHR37023">
    <property type="entry name" value="TRANSPOSASE"/>
    <property type="match status" value="1"/>
</dbReference>
<keyword evidence="3" id="KW-1185">Reference proteome</keyword>
<proteinExistence type="predicted"/>
<feature type="domain" description="Transposase IS801/IS1294" evidence="1">
    <location>
        <begin position="3"/>
        <end position="63"/>
    </location>
</feature>
<reference evidence="3" key="1">
    <citation type="submission" date="2018-05" db="EMBL/GenBank/DDBJ databases">
        <authorList>
            <person name="Cea G.-C."/>
            <person name="William W."/>
        </authorList>
    </citation>
    <scope>NUCLEOTIDE SEQUENCE [LARGE SCALE GENOMIC DNA]</scope>
    <source>
        <strain evidence="3">DB21MT 5</strain>
    </source>
</reference>